<keyword evidence="2" id="KW-1185">Reference proteome</keyword>
<dbReference type="HOGENOM" id="CLU_2702844_0_0_0"/>
<protein>
    <submittedName>
        <fullName evidence="1">Uncharacterized protein</fullName>
    </submittedName>
</protein>
<proteinExistence type="predicted"/>
<dbReference type="PATRIC" id="fig|1069640.6.peg.541"/>
<evidence type="ECO:0000313" key="2">
    <source>
        <dbReference type="Proteomes" id="UP000033103"/>
    </source>
</evidence>
<dbReference type="STRING" id="187101.VC03_02790"/>
<dbReference type="KEGG" id="sns:VC03_02790"/>
<dbReference type="RefSeq" id="WP_046328570.1">
    <property type="nucleotide sequence ID" value="NZ_CP011280.1"/>
</dbReference>
<dbReference type="Proteomes" id="UP000033103">
    <property type="component" value="Chromosome"/>
</dbReference>
<organism evidence="1 2">
    <name type="scientific">Sneathia vaginalis</name>
    <dbReference type="NCBI Taxonomy" id="187101"/>
    <lineage>
        <taxon>Bacteria</taxon>
        <taxon>Fusobacteriati</taxon>
        <taxon>Fusobacteriota</taxon>
        <taxon>Fusobacteriia</taxon>
        <taxon>Fusobacteriales</taxon>
        <taxon>Leptotrichiaceae</taxon>
        <taxon>Sneathia</taxon>
    </lineage>
</organism>
<dbReference type="EMBL" id="CP011280">
    <property type="protein sequence ID" value="AKC95464.1"/>
    <property type="molecule type" value="Genomic_DNA"/>
</dbReference>
<accession>A0A0E3UTT6</accession>
<sequence>MTVRDCEGRKFEFEEKNVESIEPYFQRNDKKVRFLKINFCKRINGKTNVTLIDYHNENLDDIVSNLLKEMNCL</sequence>
<reference evidence="1 2" key="1">
    <citation type="journal article" date="2012" name="BMC Genomics">
        <title>Genomic sequence analysis and characterization of Sneathia amnii sp. nov.</title>
        <authorList>
            <consortium name="Vaginal Microbiome Consortium (additional members)"/>
            <person name="Harwich M.D.Jr."/>
            <person name="Serrano M.G."/>
            <person name="Fettweis J.M."/>
            <person name="Alves J.M."/>
            <person name="Reimers M.A."/>
            <person name="Buck G.A."/>
            <person name="Jefferson K.K."/>
        </authorList>
    </citation>
    <scope>NUCLEOTIDE SEQUENCE [LARGE SCALE GENOMIC DNA]</scope>
    <source>
        <strain evidence="1 2">SN35</strain>
    </source>
</reference>
<gene>
    <name evidence="1" type="ORF">VC03_02790</name>
</gene>
<dbReference type="AlphaFoldDB" id="A0A0E3UTT6"/>
<name>A0A0E3UTT6_9FUSO</name>
<evidence type="ECO:0000313" key="1">
    <source>
        <dbReference type="EMBL" id="AKC95464.1"/>
    </source>
</evidence>